<dbReference type="SUPFAM" id="SSF140931">
    <property type="entry name" value="Fic-like"/>
    <property type="match status" value="1"/>
</dbReference>
<feature type="domain" description="Fido" evidence="3">
    <location>
        <begin position="111"/>
        <end position="282"/>
    </location>
</feature>
<dbReference type="InterPro" id="IPR003812">
    <property type="entry name" value="Fido"/>
</dbReference>
<evidence type="ECO:0000313" key="5">
    <source>
        <dbReference type="Proteomes" id="UP000015520"/>
    </source>
</evidence>
<protein>
    <recommendedName>
        <fullName evidence="3">Fido domain-containing protein</fullName>
    </recommendedName>
</protein>
<evidence type="ECO:0000259" key="3">
    <source>
        <dbReference type="PROSITE" id="PS51459"/>
    </source>
</evidence>
<keyword evidence="2" id="KW-0547">Nucleotide-binding</keyword>
<comment type="caution">
    <text evidence="4">The sequence shown here is derived from an EMBL/GenBank/DDBJ whole genome shotgun (WGS) entry which is preliminary data.</text>
</comment>
<dbReference type="AlphaFoldDB" id="T0L086"/>
<dbReference type="PROSITE" id="PS51459">
    <property type="entry name" value="FIDO"/>
    <property type="match status" value="1"/>
</dbReference>
<evidence type="ECO:0000256" key="1">
    <source>
        <dbReference type="PIRSR" id="PIRSR640198-1"/>
    </source>
</evidence>
<dbReference type="Proteomes" id="UP000015520">
    <property type="component" value="Unassembled WGS sequence"/>
</dbReference>
<dbReference type="EMBL" id="AUPZ01000010">
    <property type="protein sequence ID" value="EQB39153.1"/>
    <property type="molecule type" value="Genomic_DNA"/>
</dbReference>
<accession>T0L086</accession>
<evidence type="ECO:0000313" key="4">
    <source>
        <dbReference type="EMBL" id="EQB39153.1"/>
    </source>
</evidence>
<dbReference type="STRING" id="1172190.M947_08310"/>
<dbReference type="GO" id="GO:0005524">
    <property type="term" value="F:ATP binding"/>
    <property type="evidence" value="ECO:0007669"/>
    <property type="project" value="UniProtKB-KW"/>
</dbReference>
<dbReference type="Pfam" id="PF02661">
    <property type="entry name" value="Fic"/>
    <property type="match status" value="1"/>
</dbReference>
<keyword evidence="2" id="KW-0067">ATP-binding</keyword>
<dbReference type="PANTHER" id="PTHR13504">
    <property type="entry name" value="FIDO DOMAIN-CONTAINING PROTEIN DDB_G0283145"/>
    <property type="match status" value="1"/>
</dbReference>
<dbReference type="InterPro" id="IPR040198">
    <property type="entry name" value="Fido_containing"/>
</dbReference>
<dbReference type="PANTHER" id="PTHR13504:SF38">
    <property type="entry name" value="FIDO DOMAIN-CONTAINING PROTEIN"/>
    <property type="match status" value="1"/>
</dbReference>
<name>T0L086_9BACT</name>
<proteinExistence type="predicted"/>
<dbReference type="PATRIC" id="fig|1172190.3.peg.1604"/>
<feature type="binding site" evidence="2">
    <location>
        <begin position="209"/>
        <end position="216"/>
    </location>
    <ligand>
        <name>ATP</name>
        <dbReference type="ChEBI" id="CHEBI:30616"/>
    </ligand>
</feature>
<organism evidence="4 5">
    <name type="scientific">Sulfurimonas hongkongensis</name>
    <dbReference type="NCBI Taxonomy" id="1172190"/>
    <lineage>
        <taxon>Bacteria</taxon>
        <taxon>Pseudomonadati</taxon>
        <taxon>Campylobacterota</taxon>
        <taxon>Epsilonproteobacteria</taxon>
        <taxon>Campylobacterales</taxon>
        <taxon>Sulfurimonadaceae</taxon>
        <taxon>Sulfurimonas</taxon>
    </lineage>
</organism>
<feature type="binding site" evidence="2">
    <location>
        <begin position="156"/>
        <end position="159"/>
    </location>
    <ligand>
        <name>ATP</name>
        <dbReference type="ChEBI" id="CHEBI:30616"/>
    </ligand>
</feature>
<sequence>MLISPIMPYNLKGQIKPELLELAEKVCIESAKIASGYNQYVVNAFRDVLRITNSYYSNRIEAQSTHPIDIEKAMLKQFSDDSKEKALQELSVAHIKTQEFVEGYSIEHSVIDRNFIKEIHRLFYSSEGMEKFTKLEKENELIEMIPGEFRNRDVKVANHIAPAYDVIDTVFNYYEKEYSSAYTSSTKAIKLLAALSSHHRLVYLHPFLDGNGRVSRLHLDAMFWNMKLEGYGLWNISRGLARDVKEYQTHLSYADMKQQGATDGRGELSLRGLEGYLKYMLEISLDQIEFMGYSLRLDQLNEKIRKFVRFSQEGMFHKREPLPKYSELLFSHLLLNGELERKYVPLAIGKSISTATKLVSTLTKMGYLESEHSKAPLRLKVNSFFASQIIPELIPQKVD</sequence>
<feature type="active site" evidence="1">
    <location>
        <position position="205"/>
    </location>
</feature>
<reference evidence="4 5" key="1">
    <citation type="submission" date="2013-07" db="EMBL/GenBank/DDBJ databases">
        <title>Sulfurimonas hongkongensis AST-10 Genome Sequencing.</title>
        <authorList>
            <person name="Cai L."/>
            <person name="Zhang T."/>
        </authorList>
    </citation>
    <scope>NUCLEOTIDE SEQUENCE [LARGE SCALE GENOMIC DNA]</scope>
    <source>
        <strain evidence="4 5">AST-10</strain>
    </source>
</reference>
<dbReference type="OrthoDB" id="9813719at2"/>
<keyword evidence="5" id="KW-1185">Reference proteome</keyword>
<dbReference type="Gene3D" id="1.10.3290.10">
    <property type="entry name" value="Fido-like domain"/>
    <property type="match status" value="1"/>
</dbReference>
<dbReference type="InterPro" id="IPR036597">
    <property type="entry name" value="Fido-like_dom_sf"/>
</dbReference>
<evidence type="ECO:0000256" key="2">
    <source>
        <dbReference type="PIRSR" id="PIRSR640198-2"/>
    </source>
</evidence>
<dbReference type="RefSeq" id="WP_021287917.1">
    <property type="nucleotide sequence ID" value="NZ_AUPZ01000010.1"/>
</dbReference>
<gene>
    <name evidence="4" type="ORF">M947_08310</name>
</gene>
<dbReference type="eggNOG" id="COG3177">
    <property type="taxonomic scope" value="Bacteria"/>
</dbReference>